<evidence type="ECO:0000256" key="6">
    <source>
        <dbReference type="SAM" id="Phobius"/>
    </source>
</evidence>
<dbReference type="Pfam" id="PF07244">
    <property type="entry name" value="POTRA"/>
    <property type="match status" value="1"/>
</dbReference>
<evidence type="ECO:0000259" key="7">
    <source>
        <dbReference type="Pfam" id="PF01103"/>
    </source>
</evidence>
<dbReference type="InterPro" id="IPR010827">
    <property type="entry name" value="BamA/TamA_POTRA"/>
</dbReference>
<protein>
    <submittedName>
        <fullName evidence="9">BamA/TamA family outer membrane protein</fullName>
    </submittedName>
</protein>
<dbReference type="Gene3D" id="2.40.160.50">
    <property type="entry name" value="membrane protein fhac: a member of the omp85/tpsb transporter family"/>
    <property type="match status" value="1"/>
</dbReference>
<dbReference type="PANTHER" id="PTHR12815:SF47">
    <property type="entry name" value="TRANSLOCATION AND ASSEMBLY MODULE SUBUNIT TAMA"/>
    <property type="match status" value="1"/>
</dbReference>
<evidence type="ECO:0000256" key="3">
    <source>
        <dbReference type="ARBA" id="ARBA00022729"/>
    </source>
</evidence>
<evidence type="ECO:0000313" key="10">
    <source>
        <dbReference type="Proteomes" id="UP000813018"/>
    </source>
</evidence>
<dbReference type="InterPro" id="IPR000184">
    <property type="entry name" value="Bac_surfAg_D15"/>
</dbReference>
<feature type="transmembrane region" description="Helical" evidence="6">
    <location>
        <begin position="7"/>
        <end position="27"/>
    </location>
</feature>
<keyword evidence="4 6" id="KW-0472">Membrane</keyword>
<proteinExistence type="predicted"/>
<evidence type="ECO:0000313" key="9">
    <source>
        <dbReference type="EMBL" id="MBW7469076.1"/>
    </source>
</evidence>
<evidence type="ECO:0000256" key="4">
    <source>
        <dbReference type="ARBA" id="ARBA00023136"/>
    </source>
</evidence>
<dbReference type="RefSeq" id="WP_219878948.1">
    <property type="nucleotide sequence ID" value="NZ_JAHYXK010000026.1"/>
</dbReference>
<dbReference type="PROSITE" id="PS51257">
    <property type="entry name" value="PROKAR_LIPOPROTEIN"/>
    <property type="match status" value="1"/>
</dbReference>
<evidence type="ECO:0000256" key="1">
    <source>
        <dbReference type="ARBA" id="ARBA00004370"/>
    </source>
</evidence>
<comment type="subcellular location">
    <subcellularLocation>
        <location evidence="1">Membrane</location>
    </subcellularLocation>
</comment>
<accession>A0ABS7CZ26</accession>
<keyword evidence="5" id="KW-0998">Cell outer membrane</keyword>
<evidence type="ECO:0000259" key="8">
    <source>
        <dbReference type="Pfam" id="PF07244"/>
    </source>
</evidence>
<dbReference type="Proteomes" id="UP000813018">
    <property type="component" value="Unassembled WGS sequence"/>
</dbReference>
<evidence type="ECO:0000256" key="5">
    <source>
        <dbReference type="ARBA" id="ARBA00023237"/>
    </source>
</evidence>
<reference evidence="9 10" key="1">
    <citation type="journal article" date="2016" name="Int. J. Syst. Evol. Microbiol.">
        <title>Pontibacter aydingkolensis sp. nov., isolated from soil of a salt lake.</title>
        <authorList>
            <person name="Osman G."/>
            <person name="Zhang T."/>
            <person name="Lou K."/>
            <person name="Gao Y."/>
            <person name="Chang W."/>
            <person name="Lin Q."/>
            <person name="Yang H.M."/>
            <person name="Huo X.D."/>
            <person name="Wang N."/>
        </authorList>
    </citation>
    <scope>NUCLEOTIDE SEQUENCE [LARGE SCALE GENOMIC DNA]</scope>
    <source>
        <strain evidence="9 10">KACC 19255</strain>
    </source>
</reference>
<keyword evidence="10" id="KW-1185">Reference proteome</keyword>
<name>A0ABS7CZ26_9BACT</name>
<dbReference type="Pfam" id="PF01103">
    <property type="entry name" value="Omp85"/>
    <property type="match status" value="1"/>
</dbReference>
<keyword evidence="6" id="KW-1133">Transmembrane helix</keyword>
<gene>
    <name evidence="9" type="ORF">K0O23_18530</name>
</gene>
<evidence type="ECO:0000256" key="2">
    <source>
        <dbReference type="ARBA" id="ARBA00022692"/>
    </source>
</evidence>
<feature type="domain" description="POTRA" evidence="8">
    <location>
        <begin position="125"/>
        <end position="188"/>
    </location>
</feature>
<sequence length="820" mass="93851">MKSRVYIYALAFTILLIMGCVPTRYLGENEQLLVSIKPEGLDLVDATAIQPLYRQDPNRLVFGSAPYLALYNFGKKFYDPPKIQQKIQEQEAKREEKIAEAGTDTTKIVKIRNRFDNRIERLETKLKEGNFLMQIGEPPAIYDSVQMQRTVEQIDIYLNSKGFFNSETSYTKEVKNDKLVYITVNIDEHSPYRYSEFTYTIPDTAIRRHVLSSSNRSLLQLGEIYDENTLSAERDRIYNLLRNRGYYDFARAYIEFLVDTTQVGNLAQVNTIIQNPEQGDRHKVYTIKNVYFKSDVDRFGIPRDTIKYNGINYMAYKHRYAKDILDQKIDIASGQPYSQLKTTITQRNLSSLDVFQFNNVLYNKVLSPYDSVYQLNAFINAVPAKKFQETTELGVNFTERRPGPFTSIRLRVRNIFGGAENLDIGLYGGLEGQIALSETAETVMIKEYGGNVSLTFPVILVPFTNKSLLSNFNPRTRFYTGITSEDRTEYKRLSYQLGLDYIWQQYRSPSQPPVMQYIFSPVNFNIINVSRLDPTFLAYLENFSNSRSLAESFESALLSFMSFNFIFNTNDFAQTRNARYFRTQAEIGGLSQQLGLNMNVGDLRTFQYARLNPDYRRYIPLGGKRLFAYRLNTGVAKPLFNSDVLPYDKHFFAGGASSVRAWQSRRLGLGSFFATTPAKDENGNPLIGDDGEPVLVRNFNAEQPGEVLLEGSAEYRFNMFSFINGAVFVDAGNVWLLDKDASKPGANFEFNRFYKEIAVGTGFGVRFDLSVVVLRFDIATKVYDPAGIGSDKFVFDNFKFSQIFTRNNQTSLNIGIGYPF</sequence>
<organism evidence="9 10">
    <name type="scientific">Pontibacter aydingkolensis</name>
    <dbReference type="NCBI Taxonomy" id="1911536"/>
    <lineage>
        <taxon>Bacteria</taxon>
        <taxon>Pseudomonadati</taxon>
        <taxon>Bacteroidota</taxon>
        <taxon>Cytophagia</taxon>
        <taxon>Cytophagales</taxon>
        <taxon>Hymenobacteraceae</taxon>
        <taxon>Pontibacter</taxon>
    </lineage>
</organism>
<dbReference type="InterPro" id="IPR039910">
    <property type="entry name" value="D15-like"/>
</dbReference>
<keyword evidence="2 6" id="KW-0812">Transmembrane</keyword>
<dbReference type="EMBL" id="JAHYXK010000026">
    <property type="protein sequence ID" value="MBW7469076.1"/>
    <property type="molecule type" value="Genomic_DNA"/>
</dbReference>
<keyword evidence="3" id="KW-0732">Signal</keyword>
<dbReference type="PANTHER" id="PTHR12815">
    <property type="entry name" value="SORTING AND ASSEMBLY MACHINERY SAMM50 PROTEIN FAMILY MEMBER"/>
    <property type="match status" value="1"/>
</dbReference>
<comment type="caution">
    <text evidence="9">The sequence shown here is derived from an EMBL/GenBank/DDBJ whole genome shotgun (WGS) entry which is preliminary data.</text>
</comment>
<feature type="domain" description="Bacterial surface antigen (D15)" evidence="7">
    <location>
        <begin position="436"/>
        <end position="795"/>
    </location>
</feature>